<sequence length="173" mass="18750">MRRIVTIGVYGFTAGAFLEELACGGVALLLDLRQRRGVRGAEYAWANAARLQRALAAAGVGYRHVKGLAPTTELRRLQYREDDRQGVGKRNRIALAPEYVERYTREILAPFDLGALVTELPSGSVTALFCVEGNPEACHRSLVAERLCAEYGMPVTDIRPGRPGPVAEAGGPV</sequence>
<feature type="transmembrane region" description="Helical" evidence="1">
    <location>
        <begin position="6"/>
        <end position="30"/>
    </location>
</feature>
<name>A0ABY5PP95_9ACTN</name>
<dbReference type="GeneID" id="95572012"/>
<dbReference type="Pfam" id="PF04343">
    <property type="entry name" value="DUF488"/>
    <property type="match status" value="1"/>
</dbReference>
<evidence type="ECO:0000256" key="1">
    <source>
        <dbReference type="SAM" id="Phobius"/>
    </source>
</evidence>
<keyword evidence="1" id="KW-1133">Transmembrane helix</keyword>
<organism evidence="2 3">
    <name type="scientific">Streptomyces yangpuensis</name>
    <dbReference type="NCBI Taxonomy" id="1648182"/>
    <lineage>
        <taxon>Bacteria</taxon>
        <taxon>Bacillati</taxon>
        <taxon>Actinomycetota</taxon>
        <taxon>Actinomycetes</taxon>
        <taxon>Kitasatosporales</taxon>
        <taxon>Streptomycetaceae</taxon>
        <taxon>Streptomyces</taxon>
    </lineage>
</organism>
<dbReference type="PANTHER" id="PTHR39337:SF1">
    <property type="entry name" value="BLR5642 PROTEIN"/>
    <property type="match status" value="1"/>
</dbReference>
<dbReference type="InterPro" id="IPR007438">
    <property type="entry name" value="DUF488"/>
</dbReference>
<dbReference type="RefSeq" id="WP_183066149.1">
    <property type="nucleotide sequence ID" value="NZ_CP102514.1"/>
</dbReference>
<keyword evidence="3" id="KW-1185">Reference proteome</keyword>
<dbReference type="EMBL" id="CP102514">
    <property type="protein sequence ID" value="UUY45912.1"/>
    <property type="molecule type" value="Genomic_DNA"/>
</dbReference>
<dbReference type="PANTHER" id="PTHR39337">
    <property type="entry name" value="BLR5642 PROTEIN"/>
    <property type="match status" value="1"/>
</dbReference>
<evidence type="ECO:0000313" key="2">
    <source>
        <dbReference type="EMBL" id="UUY45912.1"/>
    </source>
</evidence>
<protein>
    <submittedName>
        <fullName evidence="2">DUF488 domain-containing protein</fullName>
    </submittedName>
</protein>
<reference evidence="2" key="1">
    <citation type="submission" date="2022-08" db="EMBL/GenBank/DDBJ databases">
        <authorList>
            <person name="Tian L."/>
        </authorList>
    </citation>
    <scope>NUCLEOTIDE SEQUENCE</scope>
    <source>
        <strain evidence="2">CM253</strain>
    </source>
</reference>
<keyword evidence="1" id="KW-0812">Transmembrane</keyword>
<accession>A0ABY5PP95</accession>
<dbReference type="Proteomes" id="UP001057738">
    <property type="component" value="Chromosome"/>
</dbReference>
<keyword evidence="1" id="KW-0472">Membrane</keyword>
<gene>
    <name evidence="2" type="ORF">NRK68_00985</name>
</gene>
<evidence type="ECO:0000313" key="3">
    <source>
        <dbReference type="Proteomes" id="UP001057738"/>
    </source>
</evidence>
<proteinExistence type="predicted"/>